<comment type="caution">
    <text evidence="1">The sequence shown here is derived from an EMBL/GenBank/DDBJ whole genome shotgun (WGS) entry which is preliminary data.</text>
</comment>
<dbReference type="AlphaFoldDB" id="F9NSM0"/>
<name>F9NSM0_9ACTN</name>
<evidence type="ECO:0000313" key="1">
    <source>
        <dbReference type="EMBL" id="EGR97995.1"/>
    </source>
</evidence>
<dbReference type="Proteomes" id="UP000007832">
    <property type="component" value="Unassembled WGS sequence"/>
</dbReference>
<accession>F9NSM0</accession>
<protein>
    <submittedName>
        <fullName evidence="1">Uncharacterized protein</fullName>
    </submittedName>
</protein>
<sequence>MAATLFRLTSPSASDPIGRQLTTLTMVRRHQLAEWVCAAYSRDT</sequence>
<reference evidence="1 2" key="1">
    <citation type="submission" date="2011-07" db="EMBL/GenBank/DDBJ databases">
        <title>Genome Sequence of Propionibacterium acnes SK182B-JCVI.</title>
        <authorList>
            <person name="Durkin A.S."/>
            <person name="Madupu R."/>
            <person name="Hostetler J."/>
            <person name="Radune D."/>
            <person name="Torralba M."/>
            <person name="Methe B."/>
            <person name="Sutton G."/>
            <person name="Strausberg R.L."/>
            <person name="Nelson K.E."/>
        </authorList>
    </citation>
    <scope>NUCLEOTIDE SEQUENCE [LARGE SCALE GENOMIC DNA]</scope>
    <source>
        <strain evidence="1 2">SK182B-JCVI</strain>
    </source>
</reference>
<organism evidence="1 2">
    <name type="scientific">[Propionibacterium] namnetense SK182B-JCVI</name>
    <dbReference type="NCBI Taxonomy" id="1051006"/>
    <lineage>
        <taxon>Bacteria</taxon>
        <taxon>Bacillati</taxon>
        <taxon>Actinomycetota</taxon>
        <taxon>Actinomycetes</taxon>
        <taxon>Propionibacteriales</taxon>
        <taxon>Propionibacteriaceae</taxon>
        <taxon>Cutibacterium</taxon>
    </lineage>
</organism>
<gene>
    <name evidence="1" type="ORF">HMPREF1162_0030</name>
</gene>
<evidence type="ECO:0000313" key="2">
    <source>
        <dbReference type="Proteomes" id="UP000007832"/>
    </source>
</evidence>
<proteinExistence type="predicted"/>
<dbReference type="EMBL" id="AFUN01000007">
    <property type="protein sequence ID" value="EGR97995.1"/>
    <property type="molecule type" value="Genomic_DNA"/>
</dbReference>